<dbReference type="GO" id="GO:0004015">
    <property type="term" value="F:adenosylmethionine-8-amino-7-oxononanoate transaminase activity"/>
    <property type="evidence" value="ECO:0007669"/>
    <property type="project" value="TreeGrafter"/>
</dbReference>
<sequence length="116" mass="12831">MTDRGNSAESRDIAHYLHPYTNLATHEQTGPHILTRGRGVYVTDESGKEYIEGLAGLWCASFGFSEEELVNAATEQLRTLPYYQGFAGKSVHPAIDLAELLKEIAPVPFSKVFFAN</sequence>
<dbReference type="Gene3D" id="3.40.640.10">
    <property type="entry name" value="Type I PLP-dependent aspartate aminotransferase-like (Major domain)"/>
    <property type="match status" value="1"/>
</dbReference>
<accession>A0A382UVH1</accession>
<keyword evidence="3" id="KW-0663">Pyridoxal phosphate</keyword>
<dbReference type="InterPro" id="IPR015421">
    <property type="entry name" value="PyrdxlP-dep_Trfase_major"/>
</dbReference>
<dbReference type="GO" id="GO:0030170">
    <property type="term" value="F:pyridoxal phosphate binding"/>
    <property type="evidence" value="ECO:0007669"/>
    <property type="project" value="InterPro"/>
</dbReference>
<dbReference type="SUPFAM" id="SSF53383">
    <property type="entry name" value="PLP-dependent transferases"/>
    <property type="match status" value="1"/>
</dbReference>
<evidence type="ECO:0000313" key="4">
    <source>
        <dbReference type="EMBL" id="SVD38246.1"/>
    </source>
</evidence>
<reference evidence="4" key="1">
    <citation type="submission" date="2018-05" db="EMBL/GenBank/DDBJ databases">
        <authorList>
            <person name="Lanie J.A."/>
            <person name="Ng W.-L."/>
            <person name="Kazmierczak K.M."/>
            <person name="Andrzejewski T.M."/>
            <person name="Davidsen T.M."/>
            <person name="Wayne K.J."/>
            <person name="Tettelin H."/>
            <person name="Glass J.I."/>
            <person name="Rusch D."/>
            <person name="Podicherti R."/>
            <person name="Tsui H.-C.T."/>
            <person name="Winkler M.E."/>
        </authorList>
    </citation>
    <scope>NUCLEOTIDE SEQUENCE</scope>
</reference>
<evidence type="ECO:0000256" key="2">
    <source>
        <dbReference type="ARBA" id="ARBA00022679"/>
    </source>
</evidence>
<organism evidence="4">
    <name type="scientific">marine metagenome</name>
    <dbReference type="NCBI Taxonomy" id="408172"/>
    <lineage>
        <taxon>unclassified sequences</taxon>
        <taxon>metagenomes</taxon>
        <taxon>ecological metagenomes</taxon>
    </lineage>
</organism>
<dbReference type="Gene3D" id="3.90.1150.10">
    <property type="entry name" value="Aspartate Aminotransferase, domain 1"/>
    <property type="match status" value="1"/>
</dbReference>
<dbReference type="PANTHER" id="PTHR42684:SF3">
    <property type="entry name" value="ADENOSYLMETHIONINE-8-AMINO-7-OXONONANOATE AMINOTRANSFERASE"/>
    <property type="match status" value="1"/>
</dbReference>
<proteinExistence type="predicted"/>
<evidence type="ECO:0000256" key="3">
    <source>
        <dbReference type="ARBA" id="ARBA00022898"/>
    </source>
</evidence>
<dbReference type="GO" id="GO:0009448">
    <property type="term" value="P:gamma-aminobutyric acid metabolic process"/>
    <property type="evidence" value="ECO:0007669"/>
    <property type="project" value="TreeGrafter"/>
</dbReference>
<dbReference type="AlphaFoldDB" id="A0A382UVH1"/>
<evidence type="ECO:0000256" key="1">
    <source>
        <dbReference type="ARBA" id="ARBA00022576"/>
    </source>
</evidence>
<dbReference type="EMBL" id="UINC01147113">
    <property type="protein sequence ID" value="SVD38246.1"/>
    <property type="molecule type" value="Genomic_DNA"/>
</dbReference>
<keyword evidence="2" id="KW-0808">Transferase</keyword>
<dbReference type="InterPro" id="IPR005814">
    <property type="entry name" value="Aminotrans_3"/>
</dbReference>
<dbReference type="PANTHER" id="PTHR42684">
    <property type="entry name" value="ADENOSYLMETHIONINE-8-AMINO-7-OXONONANOATE AMINOTRANSFERASE"/>
    <property type="match status" value="1"/>
</dbReference>
<dbReference type="GO" id="GO:0009102">
    <property type="term" value="P:biotin biosynthetic process"/>
    <property type="evidence" value="ECO:0007669"/>
    <property type="project" value="TreeGrafter"/>
</dbReference>
<keyword evidence="1" id="KW-0032">Aminotransferase</keyword>
<evidence type="ECO:0008006" key="5">
    <source>
        <dbReference type="Google" id="ProtNLM"/>
    </source>
</evidence>
<dbReference type="InterPro" id="IPR015424">
    <property type="entry name" value="PyrdxlP-dep_Trfase"/>
</dbReference>
<dbReference type="InterPro" id="IPR015422">
    <property type="entry name" value="PyrdxlP-dep_Trfase_small"/>
</dbReference>
<gene>
    <name evidence="4" type="ORF">METZ01_LOCUS391100</name>
</gene>
<protein>
    <recommendedName>
        <fullName evidence="5">Aminotransferase class III-fold pyridoxal phosphate-dependent enzyme</fullName>
    </recommendedName>
</protein>
<name>A0A382UVH1_9ZZZZ</name>
<feature type="non-terminal residue" evidence="4">
    <location>
        <position position="116"/>
    </location>
</feature>
<dbReference type="Pfam" id="PF00202">
    <property type="entry name" value="Aminotran_3"/>
    <property type="match status" value="1"/>
</dbReference>